<reference evidence="1 2" key="1">
    <citation type="journal article" date="2012" name="BMC Genomics">
        <title>Tools to kill: Genome of one of the most destructive plant pathogenic fungi Macrophomina phaseolina.</title>
        <authorList>
            <person name="Islam M.S."/>
            <person name="Haque M.S."/>
            <person name="Islam M.M."/>
            <person name="Emdad E.M."/>
            <person name="Halim A."/>
            <person name="Hossen Q.M.M."/>
            <person name="Hossain M.Z."/>
            <person name="Ahmed B."/>
            <person name="Rahim S."/>
            <person name="Rahman M.S."/>
            <person name="Alam M.M."/>
            <person name="Hou S."/>
            <person name="Wan X."/>
            <person name="Saito J.A."/>
            <person name="Alam M."/>
        </authorList>
    </citation>
    <scope>NUCLEOTIDE SEQUENCE [LARGE SCALE GENOMIC DNA]</scope>
    <source>
        <strain evidence="1 2">MS6</strain>
    </source>
</reference>
<sequence>MEETGHQIRHDFRGGTVRQLELVKKENRRRLDHVTCKDEQGVLLIKHRTARSRRTTGPSQCLKFGQSLEHEGIEVPSAFLAVRQAVGEQVDQHALASADLTVKHQAFGRVEVHGLLMAGQDARQGQAVALLLLGQQRGPEAAGADILDLSVSRLGGRIGAHCAAYLMQAVAVLRGRLIVF</sequence>
<comment type="caution">
    <text evidence="1">The sequence shown here is derived from an EMBL/GenBank/DDBJ whole genome shotgun (WGS) entry which is preliminary data.</text>
</comment>
<accession>K2S3R0</accession>
<dbReference type="VEuPathDB" id="FungiDB:MPH_01127"/>
<dbReference type="Proteomes" id="UP000007129">
    <property type="component" value="Unassembled WGS sequence"/>
</dbReference>
<dbReference type="HOGENOM" id="CLU_1496502_0_0_1"/>
<protein>
    <submittedName>
        <fullName evidence="1">Uncharacterized protein</fullName>
    </submittedName>
</protein>
<proteinExistence type="predicted"/>
<evidence type="ECO:0000313" key="2">
    <source>
        <dbReference type="Proteomes" id="UP000007129"/>
    </source>
</evidence>
<organism evidence="1 2">
    <name type="scientific">Macrophomina phaseolina (strain MS6)</name>
    <name type="common">Charcoal rot fungus</name>
    <dbReference type="NCBI Taxonomy" id="1126212"/>
    <lineage>
        <taxon>Eukaryota</taxon>
        <taxon>Fungi</taxon>
        <taxon>Dikarya</taxon>
        <taxon>Ascomycota</taxon>
        <taxon>Pezizomycotina</taxon>
        <taxon>Dothideomycetes</taxon>
        <taxon>Dothideomycetes incertae sedis</taxon>
        <taxon>Botryosphaeriales</taxon>
        <taxon>Botryosphaeriaceae</taxon>
        <taxon>Macrophomina</taxon>
    </lineage>
</organism>
<gene>
    <name evidence="1" type="ORF">MPH_01127</name>
</gene>
<dbReference type="AlphaFoldDB" id="K2S3R0"/>
<name>K2S3R0_MACPH</name>
<dbReference type="InParanoid" id="K2S3R0"/>
<dbReference type="EMBL" id="AHHD01000047">
    <property type="protein sequence ID" value="EKG21533.1"/>
    <property type="molecule type" value="Genomic_DNA"/>
</dbReference>
<evidence type="ECO:0000313" key="1">
    <source>
        <dbReference type="EMBL" id="EKG21533.1"/>
    </source>
</evidence>